<keyword evidence="3" id="KW-1185">Reference proteome</keyword>
<accession>A0ABQ0BVS5</accession>
<dbReference type="InterPro" id="IPR036388">
    <property type="entry name" value="WH-like_DNA-bd_sf"/>
</dbReference>
<evidence type="ECO:0000259" key="1">
    <source>
        <dbReference type="Pfam" id="PF01726"/>
    </source>
</evidence>
<dbReference type="InterPro" id="IPR036390">
    <property type="entry name" value="WH_DNA-bd_sf"/>
</dbReference>
<comment type="caution">
    <text evidence="2">The sequence shown here is derived from an EMBL/GenBank/DDBJ whole genome shotgun (WGS) entry which is preliminary data.</text>
</comment>
<dbReference type="Pfam" id="PF01726">
    <property type="entry name" value="LexA_DNA_bind"/>
    <property type="match status" value="1"/>
</dbReference>
<organism evidence="2 3">
    <name type="scientific">Blautia parvula</name>
    <dbReference type="NCBI Taxonomy" id="2877527"/>
    <lineage>
        <taxon>Bacteria</taxon>
        <taxon>Bacillati</taxon>
        <taxon>Bacillota</taxon>
        <taxon>Clostridia</taxon>
        <taxon>Lachnospirales</taxon>
        <taxon>Lachnospiraceae</taxon>
        <taxon>Blautia</taxon>
    </lineage>
</organism>
<dbReference type="SUPFAM" id="SSF46785">
    <property type="entry name" value="Winged helix' DNA-binding domain"/>
    <property type="match status" value="1"/>
</dbReference>
<evidence type="ECO:0000313" key="3">
    <source>
        <dbReference type="Proteomes" id="UP001600941"/>
    </source>
</evidence>
<feature type="domain" description="LexA repressor DNA-binding" evidence="1">
    <location>
        <begin position="9"/>
        <end position="62"/>
    </location>
</feature>
<dbReference type="Gene3D" id="1.10.10.10">
    <property type="entry name" value="Winged helix-like DNA-binding domain superfamily/Winged helix DNA-binding domain"/>
    <property type="match status" value="1"/>
</dbReference>
<proteinExistence type="predicted"/>
<dbReference type="Proteomes" id="UP001600941">
    <property type="component" value="Unassembled WGS sequence"/>
</dbReference>
<name>A0ABQ0BVS5_9FIRM</name>
<dbReference type="EMBL" id="BAABZQ010000001">
    <property type="protein sequence ID" value="GAA6500629.1"/>
    <property type="molecule type" value="Genomic_DNA"/>
</dbReference>
<evidence type="ECO:0000313" key="2">
    <source>
        <dbReference type="EMBL" id="GAA6500629.1"/>
    </source>
</evidence>
<sequence length="89" mass="10104">MVEKKIVKRRHKDILNFCKRYMSEKGFPPSVREIGDGIGLKSTSSTCHYMQEMREMGLIISGPEFSPRAFTLPGAKYVFEDDQEGGSEV</sequence>
<protein>
    <recommendedName>
        <fullName evidence="1">LexA repressor DNA-binding domain-containing protein</fullName>
    </recommendedName>
</protein>
<reference evidence="2 3" key="1">
    <citation type="submission" date="2024-04" db="EMBL/GenBank/DDBJ databases">
        <title>Defined microbial consortia suppress multidrug-resistant proinflammatory Enterobacteriaceae via ecological control.</title>
        <authorList>
            <person name="Furuichi M."/>
            <person name="Kawaguchi T."/>
            <person name="Pust M."/>
            <person name="Yasuma K."/>
            <person name="Plichta D."/>
            <person name="Hasegawa N."/>
            <person name="Ohya T."/>
            <person name="Bhattarai S."/>
            <person name="Sasajima S."/>
            <person name="Aoto Y."/>
            <person name="Tuganbaev T."/>
            <person name="Yaginuma M."/>
            <person name="Ueda M."/>
            <person name="Okahashi N."/>
            <person name="Amafuji K."/>
            <person name="Kiridooshi Y."/>
            <person name="Sugita K."/>
            <person name="Strazar M."/>
            <person name="Skelly A."/>
            <person name="Suda W."/>
            <person name="Hattori M."/>
            <person name="Nakamoto N."/>
            <person name="Caballero S."/>
            <person name="Norman J."/>
            <person name="Olle B."/>
            <person name="Tanoue T."/>
            <person name="Arita M."/>
            <person name="Bucci V."/>
            <person name="Atarashi K."/>
            <person name="Xavier R."/>
            <person name="Honda K."/>
        </authorList>
    </citation>
    <scope>NUCLEOTIDE SEQUENCE [LARGE SCALE GENOMIC DNA]</scope>
    <source>
        <strain evidence="3">k34-0107-D12</strain>
    </source>
</reference>
<dbReference type="InterPro" id="IPR006199">
    <property type="entry name" value="LexA_DNA-bd_dom"/>
</dbReference>
<dbReference type="RefSeq" id="WP_347043870.1">
    <property type="nucleotide sequence ID" value="NZ_BAABZQ010000001.1"/>
</dbReference>
<gene>
    <name evidence="2" type="ORF">K340107D12_34450</name>
</gene>